<name>A0A0P1AWV8_PLAHL</name>
<dbReference type="RefSeq" id="XP_024582600.1">
    <property type="nucleotide sequence ID" value="XM_024717064.1"/>
</dbReference>
<protein>
    <submittedName>
        <fullName evidence="1">Uncharacterized protein</fullName>
    </submittedName>
</protein>
<evidence type="ECO:0000313" key="1">
    <source>
        <dbReference type="EMBL" id="CEG46231.1"/>
    </source>
</evidence>
<dbReference type="EMBL" id="CCYD01002047">
    <property type="protein sequence ID" value="CEG46231.1"/>
    <property type="molecule type" value="Genomic_DNA"/>
</dbReference>
<keyword evidence="2" id="KW-1185">Reference proteome</keyword>
<accession>A0A0P1AWV8</accession>
<dbReference type="GeneID" id="36397700"/>
<evidence type="ECO:0000313" key="2">
    <source>
        <dbReference type="Proteomes" id="UP000054928"/>
    </source>
</evidence>
<organism evidence="1 2">
    <name type="scientific">Plasmopara halstedii</name>
    <name type="common">Downy mildew of sunflower</name>
    <dbReference type="NCBI Taxonomy" id="4781"/>
    <lineage>
        <taxon>Eukaryota</taxon>
        <taxon>Sar</taxon>
        <taxon>Stramenopiles</taxon>
        <taxon>Oomycota</taxon>
        <taxon>Peronosporomycetes</taxon>
        <taxon>Peronosporales</taxon>
        <taxon>Peronosporaceae</taxon>
        <taxon>Plasmopara</taxon>
    </lineage>
</organism>
<dbReference type="Proteomes" id="UP000054928">
    <property type="component" value="Unassembled WGS sequence"/>
</dbReference>
<proteinExistence type="predicted"/>
<sequence length="59" mass="6538">MRAPITLSSVLTNGYLSSEKPSWQDVESLGVERPHEKDSNGCGGGRLYFHVEALGREYL</sequence>
<dbReference type="AlphaFoldDB" id="A0A0P1AWV8"/>
<reference evidence="2" key="1">
    <citation type="submission" date="2014-09" db="EMBL/GenBank/DDBJ databases">
        <authorList>
            <person name="Sharma Rahul"/>
            <person name="Thines Marco"/>
        </authorList>
    </citation>
    <scope>NUCLEOTIDE SEQUENCE [LARGE SCALE GENOMIC DNA]</scope>
</reference>